<sequence length="322" mass="37402">MNLREDNNSKFFESEILFFKICEGEYATFGLREGVKIYRINPLESIWNGRIGEIRLVEFLSIKKILIAFVGTGKEPTLSPRKIILYNPKIPTKTELSFDNTILSMEHNKTRFIVNCFEKIHIYEIPDFELIGTIPKGVQGNPILALSETNSNYLAFPKEKTVEIYDLNQFEKLYSIKCHKNPISYLTFSLENNYLATCSKIGTLVRIFDLDNKPQKVWKEYRRGTRNAKIYNISFLVNDEFMLITSNHETIHVVNLKNGKSFGKLNLEAKIPRICGFDQTNKNQFFLISPEPKLLIYQIDTENKKLVFVKACKIDSNQEEQN</sequence>
<dbReference type="InterPro" id="IPR001680">
    <property type="entry name" value="WD40_rpt"/>
</dbReference>
<reference evidence="4" key="2">
    <citation type="submission" date="2022-08" db="EMBL/GenBank/DDBJ databases">
        <title>Novel sulphate-reducing endosymbionts in the free-living metamonad Anaeramoeba.</title>
        <authorList>
            <person name="Jerlstrom-Hultqvist J."/>
            <person name="Cepicka I."/>
            <person name="Gallot-Lavallee L."/>
            <person name="Salas-Leiva D."/>
            <person name="Curtis B.A."/>
            <person name="Zahonova K."/>
            <person name="Pipaliya S."/>
            <person name="Dacks J."/>
            <person name="Roger A.J."/>
        </authorList>
    </citation>
    <scope>NUCLEOTIDE SEQUENCE</scope>
    <source>
        <strain evidence="4">Busselton2</strain>
    </source>
</reference>
<dbReference type="SUPFAM" id="SSF50978">
    <property type="entry name" value="WD40 repeat-like"/>
    <property type="match status" value="1"/>
</dbReference>
<dbReference type="InterPro" id="IPR015943">
    <property type="entry name" value="WD40/YVTN_repeat-like_dom_sf"/>
</dbReference>
<comment type="similarity">
    <text evidence="3">Belongs to the WD repeat PROPPIN family.</text>
</comment>
<evidence type="ECO:0000313" key="6">
    <source>
        <dbReference type="Proteomes" id="UP001146793"/>
    </source>
</evidence>
<keyword evidence="2" id="KW-0677">Repeat</keyword>
<dbReference type="Proteomes" id="UP001150062">
    <property type="component" value="Unassembled WGS sequence"/>
</dbReference>
<dbReference type="SMART" id="SM00320">
    <property type="entry name" value="WD40"/>
    <property type="match status" value="1"/>
</dbReference>
<evidence type="ECO:0000313" key="5">
    <source>
        <dbReference type="EMBL" id="KAJ6241561.1"/>
    </source>
</evidence>
<evidence type="ECO:0000313" key="4">
    <source>
        <dbReference type="EMBL" id="KAJ3434464.1"/>
    </source>
</evidence>
<dbReference type="EMBL" id="JANTQA010000042">
    <property type="protein sequence ID" value="KAJ3434464.1"/>
    <property type="molecule type" value="Genomic_DNA"/>
</dbReference>
<comment type="caution">
    <text evidence="4">The sequence shown here is derived from an EMBL/GenBank/DDBJ whole genome shotgun (WGS) entry which is preliminary data.</text>
</comment>
<evidence type="ECO:0000256" key="2">
    <source>
        <dbReference type="ARBA" id="ARBA00022737"/>
    </source>
</evidence>
<dbReference type="Proteomes" id="UP001146793">
    <property type="component" value="Unassembled WGS sequence"/>
</dbReference>
<dbReference type="InterPro" id="IPR036322">
    <property type="entry name" value="WD40_repeat_dom_sf"/>
</dbReference>
<reference evidence="5" key="1">
    <citation type="submission" date="2022-08" db="EMBL/GenBank/DDBJ databases">
        <title>Novel sulfate-reducing endosymbionts in the free-living metamonad Anaeramoeba.</title>
        <authorList>
            <person name="Jerlstrom-Hultqvist J."/>
            <person name="Cepicka I."/>
            <person name="Gallot-Lavallee L."/>
            <person name="Salas-Leiva D."/>
            <person name="Curtis B.A."/>
            <person name="Zahonova K."/>
            <person name="Pipaliya S."/>
            <person name="Dacks J."/>
            <person name="Roger A.J."/>
        </authorList>
    </citation>
    <scope>NUCLEOTIDE SEQUENCE</scope>
    <source>
        <strain evidence="5">Schooner1</strain>
    </source>
</reference>
<name>A0AAV7Z0H2_9EUKA</name>
<dbReference type="InterPro" id="IPR048720">
    <property type="entry name" value="PROPPIN"/>
</dbReference>
<keyword evidence="7" id="KW-1185">Reference proteome</keyword>
<dbReference type="PANTHER" id="PTHR11227">
    <property type="entry name" value="WD-REPEAT PROTEIN INTERACTING WITH PHOSPHOINOSIDES WIPI -RELATED"/>
    <property type="match status" value="1"/>
</dbReference>
<dbReference type="AlphaFoldDB" id="A0AAV7Z0H2"/>
<dbReference type="EMBL" id="JAOAOG010000191">
    <property type="protein sequence ID" value="KAJ6241561.1"/>
    <property type="molecule type" value="Genomic_DNA"/>
</dbReference>
<evidence type="ECO:0000313" key="7">
    <source>
        <dbReference type="Proteomes" id="UP001150062"/>
    </source>
</evidence>
<dbReference type="GO" id="GO:0005737">
    <property type="term" value="C:cytoplasm"/>
    <property type="evidence" value="ECO:0007669"/>
    <property type="project" value="UniProtKB-ARBA"/>
</dbReference>
<evidence type="ECO:0000256" key="3">
    <source>
        <dbReference type="ARBA" id="ARBA00025740"/>
    </source>
</evidence>
<gene>
    <name evidence="4" type="ORF">M0812_01576</name>
    <name evidence="5" type="ORF">M0813_00259</name>
</gene>
<protein>
    <submittedName>
        <fullName evidence="4 5">Autophagy-related 18a</fullName>
    </submittedName>
</protein>
<dbReference type="Gene3D" id="2.130.10.10">
    <property type="entry name" value="YVTN repeat-like/Quinoprotein amine dehydrogenase"/>
    <property type="match status" value="1"/>
</dbReference>
<organism evidence="4 6">
    <name type="scientific">Anaeramoeba flamelloides</name>
    <dbReference type="NCBI Taxonomy" id="1746091"/>
    <lineage>
        <taxon>Eukaryota</taxon>
        <taxon>Metamonada</taxon>
        <taxon>Anaeramoebidae</taxon>
        <taxon>Anaeramoeba</taxon>
    </lineage>
</organism>
<dbReference type="Pfam" id="PF21032">
    <property type="entry name" value="PROPPIN"/>
    <property type="match status" value="1"/>
</dbReference>
<evidence type="ECO:0000256" key="1">
    <source>
        <dbReference type="ARBA" id="ARBA00022574"/>
    </source>
</evidence>
<accession>A0AAV7Z0H2</accession>
<keyword evidence="1" id="KW-0853">WD repeat</keyword>
<proteinExistence type="inferred from homology"/>